<organism evidence="8 9">
    <name type="scientific">Tectimicrobiota bacterium</name>
    <dbReference type="NCBI Taxonomy" id="2528274"/>
    <lineage>
        <taxon>Bacteria</taxon>
        <taxon>Pseudomonadati</taxon>
        <taxon>Nitrospinota/Tectimicrobiota group</taxon>
        <taxon>Candidatus Tectimicrobiota</taxon>
    </lineage>
</organism>
<feature type="transmembrane region" description="Helical" evidence="6">
    <location>
        <begin position="602"/>
        <end position="623"/>
    </location>
</feature>
<keyword evidence="3 6" id="KW-0812">Transmembrane</keyword>
<dbReference type="InterPro" id="IPR000731">
    <property type="entry name" value="SSD"/>
</dbReference>
<reference evidence="8" key="1">
    <citation type="submission" date="2020-07" db="EMBL/GenBank/DDBJ databases">
        <title>Huge and variable diversity of episymbiotic CPR bacteria and DPANN archaea in groundwater ecosystems.</title>
        <authorList>
            <person name="He C.Y."/>
            <person name="Keren R."/>
            <person name="Whittaker M."/>
            <person name="Farag I.F."/>
            <person name="Doudna J."/>
            <person name="Cate J.H.D."/>
            <person name="Banfield J.F."/>
        </authorList>
    </citation>
    <scope>NUCLEOTIDE SEQUENCE</scope>
    <source>
        <strain evidence="8">NC_groundwater_717_Ag_S-0.2um_59_8</strain>
    </source>
</reference>
<feature type="transmembrane region" description="Helical" evidence="6">
    <location>
        <begin position="736"/>
        <end position="758"/>
    </location>
</feature>
<keyword evidence="2" id="KW-1003">Cell membrane</keyword>
<gene>
    <name evidence="8" type="ORF">HYY65_03960</name>
</gene>
<keyword evidence="5 6" id="KW-0472">Membrane</keyword>
<dbReference type="Gene3D" id="1.20.1640.10">
    <property type="entry name" value="Multidrug efflux transporter AcrB transmembrane domain"/>
    <property type="match status" value="2"/>
</dbReference>
<proteinExistence type="predicted"/>
<evidence type="ECO:0000256" key="4">
    <source>
        <dbReference type="ARBA" id="ARBA00022989"/>
    </source>
</evidence>
<feature type="transmembrane region" description="Helical" evidence="6">
    <location>
        <begin position="658"/>
        <end position="680"/>
    </location>
</feature>
<dbReference type="PROSITE" id="PS50156">
    <property type="entry name" value="SSD"/>
    <property type="match status" value="1"/>
</dbReference>
<feature type="transmembrane region" description="Helical" evidence="6">
    <location>
        <begin position="319"/>
        <end position="341"/>
    </location>
</feature>
<dbReference type="SUPFAM" id="SSF82866">
    <property type="entry name" value="Multidrug efflux transporter AcrB transmembrane domain"/>
    <property type="match status" value="2"/>
</dbReference>
<feature type="domain" description="SSD" evidence="7">
    <location>
        <begin position="248"/>
        <end position="371"/>
    </location>
</feature>
<feature type="transmembrane region" description="Helical" evidence="6">
    <location>
        <begin position="221"/>
        <end position="240"/>
    </location>
</feature>
<feature type="transmembrane region" description="Helical" evidence="6">
    <location>
        <begin position="399"/>
        <end position="420"/>
    </location>
</feature>
<evidence type="ECO:0000313" key="9">
    <source>
        <dbReference type="Proteomes" id="UP000741360"/>
    </source>
</evidence>
<dbReference type="InterPro" id="IPR004869">
    <property type="entry name" value="MMPL_dom"/>
</dbReference>
<comment type="caution">
    <text evidence="8">The sequence shown here is derived from an EMBL/GenBank/DDBJ whole genome shotgun (WGS) entry which is preliminary data.</text>
</comment>
<dbReference type="PANTHER" id="PTHR33406">
    <property type="entry name" value="MEMBRANE PROTEIN MJ1562-RELATED"/>
    <property type="match status" value="1"/>
</dbReference>
<feature type="transmembrane region" description="Helical" evidence="6">
    <location>
        <begin position="711"/>
        <end position="730"/>
    </location>
</feature>
<dbReference type="InterPro" id="IPR050545">
    <property type="entry name" value="Mycobact_MmpL"/>
</dbReference>
<evidence type="ECO:0000313" key="8">
    <source>
        <dbReference type="EMBL" id="MBI3014225.1"/>
    </source>
</evidence>
<dbReference type="Proteomes" id="UP000741360">
    <property type="component" value="Unassembled WGS sequence"/>
</dbReference>
<accession>A0A932GNS0</accession>
<protein>
    <submittedName>
        <fullName evidence="8">MMPL family transporter</fullName>
    </submittedName>
</protein>
<feature type="transmembrane region" description="Helical" evidence="6">
    <location>
        <begin position="630"/>
        <end position="652"/>
    </location>
</feature>
<comment type="subcellular location">
    <subcellularLocation>
        <location evidence="1">Cell membrane</location>
        <topology evidence="1">Multi-pass membrane protein</topology>
    </subcellularLocation>
</comment>
<feature type="transmembrane region" description="Helical" evidence="6">
    <location>
        <begin position="252"/>
        <end position="274"/>
    </location>
</feature>
<name>A0A932GNS0_UNCTE</name>
<dbReference type="Pfam" id="PF03176">
    <property type="entry name" value="MMPL"/>
    <property type="match status" value="2"/>
</dbReference>
<dbReference type="GO" id="GO:0005886">
    <property type="term" value="C:plasma membrane"/>
    <property type="evidence" value="ECO:0007669"/>
    <property type="project" value="UniProtKB-SubCell"/>
</dbReference>
<evidence type="ECO:0000259" key="7">
    <source>
        <dbReference type="PROSITE" id="PS50156"/>
    </source>
</evidence>
<dbReference type="AlphaFoldDB" id="A0A932GNS0"/>
<evidence type="ECO:0000256" key="6">
    <source>
        <dbReference type="SAM" id="Phobius"/>
    </source>
</evidence>
<evidence type="ECO:0000256" key="1">
    <source>
        <dbReference type="ARBA" id="ARBA00004651"/>
    </source>
</evidence>
<feature type="transmembrane region" description="Helical" evidence="6">
    <location>
        <begin position="280"/>
        <end position="298"/>
    </location>
</feature>
<keyword evidence="4 6" id="KW-1133">Transmembrane helix</keyword>
<dbReference type="PANTHER" id="PTHR33406:SF13">
    <property type="entry name" value="MEMBRANE PROTEIN YDFJ"/>
    <property type="match status" value="1"/>
</dbReference>
<evidence type="ECO:0000256" key="5">
    <source>
        <dbReference type="ARBA" id="ARBA00023136"/>
    </source>
</evidence>
<evidence type="ECO:0000256" key="2">
    <source>
        <dbReference type="ARBA" id="ARBA00022475"/>
    </source>
</evidence>
<dbReference type="EMBL" id="JACPSX010000067">
    <property type="protein sequence ID" value="MBI3014225.1"/>
    <property type="molecule type" value="Genomic_DNA"/>
</dbReference>
<sequence>MRARWTSFRQGLVQWCADHPRTVLVLVFILTLAFGSQLPRIRTDTDPKNMLPITSPVRQYNDQVEGWFGLHPDVIVVEIQSERGVFTPEILARIARLTDAILRFPGVIARDVVALPTVNDVSIANGVLQARPILDRIPHDAAEAEGLKRQVLDNPLLAGRLVSTDARATAIYIPIEKSANGKAIADRLRQLTGKERGPERYYIAGDPVARDTFGAEMFRQMALFSPLAGMVMCGVLFLMFRSWWVVGANMAVAMIAIIWGMGLFIGLGIPIHIMASMSPVFLMAISTDTVHIFNEFVFRRREVGDRREAIRQTMAAVATPVLFSDLTTIAGFASLAIGPIIPVRVFGLLVAFGTFVILLMSFTLVPALLALAREGRPIPVSREDDLSSSWLGRIGQACVAWKTPVALVGVVLLVISAVGISKIRINNNMVSWFKPGSEIRVADRQLSRDLGGTAMLYLVADGKKSDAVTRPEFLKALEGLQRRIEREPVVGKAVSVADVVKRVHQVLSDNSPSRAMIPDSQEAVAQELLLFSMAARPRDLNNLVDYPHQKANLMVQLRSWNAVETRALLEKVRRDLTATPIPGAEVKPAGIAYFNMVWNDQVLVGMLEGFIASCIFVFFLLILDYRSPRWGVVSFLPLLFTVVLIYGAVGFVRKDFDMPISVLSTLSLGLAIDFAIHFVSRFQQRYRETRDLKGSLVWTAARPGRGIVRNAFLFASGFAVMLFAGLTPYITVGAFMIAIMLLSALATVVYLPALIALFPQWLTQRLKEER</sequence>
<evidence type="ECO:0000256" key="3">
    <source>
        <dbReference type="ARBA" id="ARBA00022692"/>
    </source>
</evidence>
<feature type="transmembrane region" description="Helical" evidence="6">
    <location>
        <begin position="347"/>
        <end position="372"/>
    </location>
</feature>